<sequence>MRLPLSALPQKGANPLAREYLFRLMPFYAIQSAQVARAWGSPCRPLGSEDRFVAPVSDALDKPLTLAPLTLQGFPDY</sequence>
<evidence type="ECO:0000313" key="2">
    <source>
        <dbReference type="Proteomes" id="UP000298030"/>
    </source>
</evidence>
<dbReference type="Proteomes" id="UP000298030">
    <property type="component" value="Unassembled WGS sequence"/>
</dbReference>
<comment type="caution">
    <text evidence="1">The sequence shown here is derived from an EMBL/GenBank/DDBJ whole genome shotgun (WGS) entry which is preliminary data.</text>
</comment>
<dbReference type="EMBL" id="QPFP01000064">
    <property type="protein sequence ID" value="TEB24680.1"/>
    <property type="molecule type" value="Genomic_DNA"/>
</dbReference>
<accession>A0A4Y7SS39</accession>
<organism evidence="1 2">
    <name type="scientific">Coprinellus micaceus</name>
    <name type="common">Glistening ink-cap mushroom</name>
    <name type="synonym">Coprinus micaceus</name>
    <dbReference type="NCBI Taxonomy" id="71717"/>
    <lineage>
        <taxon>Eukaryota</taxon>
        <taxon>Fungi</taxon>
        <taxon>Dikarya</taxon>
        <taxon>Basidiomycota</taxon>
        <taxon>Agaricomycotina</taxon>
        <taxon>Agaricomycetes</taxon>
        <taxon>Agaricomycetidae</taxon>
        <taxon>Agaricales</taxon>
        <taxon>Agaricineae</taxon>
        <taxon>Psathyrellaceae</taxon>
        <taxon>Coprinellus</taxon>
    </lineage>
</organism>
<gene>
    <name evidence="1" type="ORF">FA13DRAFT_1293320</name>
</gene>
<protein>
    <submittedName>
        <fullName evidence="1">Uncharacterized protein</fullName>
    </submittedName>
</protein>
<reference evidence="1 2" key="1">
    <citation type="journal article" date="2019" name="Nat. Ecol. Evol.">
        <title>Megaphylogeny resolves global patterns of mushroom evolution.</title>
        <authorList>
            <person name="Varga T."/>
            <person name="Krizsan K."/>
            <person name="Foldi C."/>
            <person name="Dima B."/>
            <person name="Sanchez-Garcia M."/>
            <person name="Sanchez-Ramirez S."/>
            <person name="Szollosi G.J."/>
            <person name="Szarkandi J.G."/>
            <person name="Papp V."/>
            <person name="Albert L."/>
            <person name="Andreopoulos W."/>
            <person name="Angelini C."/>
            <person name="Antonin V."/>
            <person name="Barry K.W."/>
            <person name="Bougher N.L."/>
            <person name="Buchanan P."/>
            <person name="Buyck B."/>
            <person name="Bense V."/>
            <person name="Catcheside P."/>
            <person name="Chovatia M."/>
            <person name="Cooper J."/>
            <person name="Damon W."/>
            <person name="Desjardin D."/>
            <person name="Finy P."/>
            <person name="Geml J."/>
            <person name="Haridas S."/>
            <person name="Hughes K."/>
            <person name="Justo A."/>
            <person name="Karasinski D."/>
            <person name="Kautmanova I."/>
            <person name="Kiss B."/>
            <person name="Kocsube S."/>
            <person name="Kotiranta H."/>
            <person name="LaButti K.M."/>
            <person name="Lechner B.E."/>
            <person name="Liimatainen K."/>
            <person name="Lipzen A."/>
            <person name="Lukacs Z."/>
            <person name="Mihaltcheva S."/>
            <person name="Morgado L.N."/>
            <person name="Niskanen T."/>
            <person name="Noordeloos M.E."/>
            <person name="Ohm R.A."/>
            <person name="Ortiz-Santana B."/>
            <person name="Ovrebo C."/>
            <person name="Racz N."/>
            <person name="Riley R."/>
            <person name="Savchenko A."/>
            <person name="Shiryaev A."/>
            <person name="Soop K."/>
            <person name="Spirin V."/>
            <person name="Szebenyi C."/>
            <person name="Tomsovsky M."/>
            <person name="Tulloss R.E."/>
            <person name="Uehling J."/>
            <person name="Grigoriev I.V."/>
            <person name="Vagvolgyi C."/>
            <person name="Papp T."/>
            <person name="Martin F.M."/>
            <person name="Miettinen O."/>
            <person name="Hibbett D.S."/>
            <person name="Nagy L.G."/>
        </authorList>
    </citation>
    <scope>NUCLEOTIDE SEQUENCE [LARGE SCALE GENOMIC DNA]</scope>
    <source>
        <strain evidence="1 2">FP101781</strain>
    </source>
</reference>
<evidence type="ECO:0000313" key="1">
    <source>
        <dbReference type="EMBL" id="TEB24680.1"/>
    </source>
</evidence>
<dbReference type="AlphaFoldDB" id="A0A4Y7SS39"/>
<proteinExistence type="predicted"/>
<keyword evidence="2" id="KW-1185">Reference proteome</keyword>
<name>A0A4Y7SS39_COPMI</name>